<dbReference type="KEGG" id="htq:FRZ44_17900"/>
<feature type="transmembrane region" description="Helical" evidence="6">
    <location>
        <begin position="304"/>
        <end position="321"/>
    </location>
</feature>
<evidence type="ECO:0000256" key="6">
    <source>
        <dbReference type="SAM" id="Phobius"/>
    </source>
</evidence>
<feature type="transmembrane region" description="Helical" evidence="6">
    <location>
        <begin position="716"/>
        <end position="737"/>
    </location>
</feature>
<dbReference type="GO" id="GO:0005886">
    <property type="term" value="C:plasma membrane"/>
    <property type="evidence" value="ECO:0007669"/>
    <property type="project" value="UniProtKB-SubCell"/>
</dbReference>
<comment type="subcellular location">
    <subcellularLocation>
        <location evidence="1">Cell membrane</location>
        <topology evidence="1">Multi-pass membrane protein</topology>
    </subcellularLocation>
</comment>
<gene>
    <name evidence="8" type="ORF">FRZ44_17900</name>
</gene>
<feature type="transmembrane region" description="Helical" evidence="6">
    <location>
        <begin position="686"/>
        <end position="704"/>
    </location>
</feature>
<dbReference type="PANTHER" id="PTHR33406:SF13">
    <property type="entry name" value="MEMBRANE PROTEIN YDFJ"/>
    <property type="match status" value="1"/>
</dbReference>
<feature type="transmembrane region" description="Helical" evidence="6">
    <location>
        <begin position="371"/>
        <end position="390"/>
    </location>
</feature>
<dbReference type="Gene3D" id="1.20.1640.10">
    <property type="entry name" value="Multidrug efflux transporter AcrB transmembrane domain"/>
    <property type="match status" value="2"/>
</dbReference>
<feature type="transmembrane region" description="Helical" evidence="6">
    <location>
        <begin position="254"/>
        <end position="270"/>
    </location>
</feature>
<feature type="transmembrane region" description="Helical" evidence="6">
    <location>
        <begin position="635"/>
        <end position="652"/>
    </location>
</feature>
<evidence type="ECO:0000256" key="5">
    <source>
        <dbReference type="ARBA" id="ARBA00023136"/>
    </source>
</evidence>
<feature type="transmembrane region" description="Helical" evidence="6">
    <location>
        <begin position="342"/>
        <end position="365"/>
    </location>
</feature>
<keyword evidence="5 6" id="KW-0472">Membrane</keyword>
<dbReference type="InterPro" id="IPR004869">
    <property type="entry name" value="MMPL_dom"/>
</dbReference>
<evidence type="ECO:0000256" key="2">
    <source>
        <dbReference type="ARBA" id="ARBA00022475"/>
    </source>
</evidence>
<dbReference type="AlphaFoldDB" id="A0A5J6MJ21"/>
<feature type="transmembrane region" description="Helical" evidence="6">
    <location>
        <begin position="659"/>
        <end position="680"/>
    </location>
</feature>
<sequence>MRVAAGLWLVIVMAAALYLGLRLHDGLVFRTDLLALLPREAQDPAAQHANDVVTAALSRQVMVMVGHHDRDQARAAATAIAGALTQSKLVALTTNAFGKDRLRQIGQLYFPYRRGLLSASDRQFLLDGKPEAVSTGALSQVYGLVGMADAKLLQRDPYLLLTGFLTHLPIPLSRLSLDDGLLAVQDGDTYWVLLAGQIAGDPYALAFQKELAATLDGALTDQLQVHPGLQSLRLGAVFFAKAGAEQAMSETSRIGVASILGTVLLVLFVFRGVRPLLLTLVAIGVGVMTSLAACLWLFGELHVMALLFGVSLIGVAVDYSLQYLSEIFAAEGGTPRERLKRVRLGITLATATVAIGYVTLFLAPFPGLHQIAALAAIGLVASWATVLLWLPALDHSRRPRHGDRLLAAAGSLLAPWQKPRPAWAKGGASILLLAIAIGGLLQIRPDDDVRRMQNLSGPLLADQDQIQRLAGAAGSAQFFLIEAKDDETALQTEETLIDRLQPLLAQGVLAGFQAPAQYVPSVARQRENRDLVHRELDGPLLTEHLRQLGLSQVEPPPPDDAPFLTLTEAAAKQGPLGFLANLILDSGQGALHAVKLDGVTKPEALAAAAEGLPGVRLIDPTGDFSLLLAKYRNRALGLLALSAALMTPLLIWRYGFKGAAAVIAPPLLAVFLAPALRAWFGASFTFFDGMALVLVLSIGVDYSIFLAETSPQRQRVTMLAVTMAAATTLLSFGLLALSSVQAVHAFGSTMLIGILLAFLLSPLARWARTPKGQTV</sequence>
<dbReference type="InterPro" id="IPR050545">
    <property type="entry name" value="Mycobact_MmpL"/>
</dbReference>
<evidence type="ECO:0000256" key="1">
    <source>
        <dbReference type="ARBA" id="ARBA00004651"/>
    </source>
</evidence>
<keyword evidence="9" id="KW-1185">Reference proteome</keyword>
<evidence type="ECO:0000256" key="3">
    <source>
        <dbReference type="ARBA" id="ARBA00022692"/>
    </source>
</evidence>
<keyword evidence="2" id="KW-1003">Cell membrane</keyword>
<proteinExistence type="predicted"/>
<feature type="domain" description="Membrane transport protein MMPL" evidence="7">
    <location>
        <begin position="244"/>
        <end position="393"/>
    </location>
</feature>
<dbReference type="EMBL" id="CP042906">
    <property type="protein sequence ID" value="QEX16495.1"/>
    <property type="molecule type" value="Genomic_DNA"/>
</dbReference>
<name>A0A5J6MJ21_9PROT</name>
<feature type="transmembrane region" description="Helical" evidence="6">
    <location>
        <begin position="743"/>
        <end position="764"/>
    </location>
</feature>
<feature type="transmembrane region" description="Helical" evidence="6">
    <location>
        <begin position="277"/>
        <end position="298"/>
    </location>
</feature>
<dbReference type="SUPFAM" id="SSF82866">
    <property type="entry name" value="Multidrug efflux transporter AcrB transmembrane domain"/>
    <property type="match status" value="2"/>
</dbReference>
<dbReference type="RefSeq" id="WP_225308697.1">
    <property type="nucleotide sequence ID" value="NZ_CP042906.1"/>
</dbReference>
<accession>A0A5J6MJ21</accession>
<keyword evidence="4 6" id="KW-1133">Transmembrane helix</keyword>
<dbReference type="Proteomes" id="UP000326202">
    <property type="component" value="Chromosome"/>
</dbReference>
<organism evidence="8 9">
    <name type="scientific">Hypericibacter terrae</name>
    <dbReference type="NCBI Taxonomy" id="2602015"/>
    <lineage>
        <taxon>Bacteria</taxon>
        <taxon>Pseudomonadati</taxon>
        <taxon>Pseudomonadota</taxon>
        <taxon>Alphaproteobacteria</taxon>
        <taxon>Rhodospirillales</taxon>
        <taxon>Dongiaceae</taxon>
        <taxon>Hypericibacter</taxon>
    </lineage>
</organism>
<dbReference type="PANTHER" id="PTHR33406">
    <property type="entry name" value="MEMBRANE PROTEIN MJ1562-RELATED"/>
    <property type="match status" value="1"/>
</dbReference>
<feature type="transmembrane region" description="Helical" evidence="6">
    <location>
        <begin position="422"/>
        <end position="443"/>
    </location>
</feature>
<evidence type="ECO:0000313" key="8">
    <source>
        <dbReference type="EMBL" id="QEX16495.1"/>
    </source>
</evidence>
<evidence type="ECO:0000256" key="4">
    <source>
        <dbReference type="ARBA" id="ARBA00022989"/>
    </source>
</evidence>
<evidence type="ECO:0000259" key="7">
    <source>
        <dbReference type="Pfam" id="PF03176"/>
    </source>
</evidence>
<reference evidence="8 9" key="1">
    <citation type="submission" date="2019-08" db="EMBL/GenBank/DDBJ databases">
        <title>Hyperibacter terrae gen. nov., sp. nov. and Hyperibacter viscosus sp. nov., two new members in the family Rhodospirillaceae isolated from the rhizosphere of Hypericum perforatum.</title>
        <authorList>
            <person name="Noviana Z."/>
        </authorList>
    </citation>
    <scope>NUCLEOTIDE SEQUENCE [LARGE SCALE GENOMIC DNA]</scope>
    <source>
        <strain evidence="8 9">R5913</strain>
    </source>
</reference>
<keyword evidence="3 6" id="KW-0812">Transmembrane</keyword>
<dbReference type="Pfam" id="PF03176">
    <property type="entry name" value="MMPL"/>
    <property type="match status" value="1"/>
</dbReference>
<protein>
    <submittedName>
        <fullName evidence="8">Membrane protein</fullName>
    </submittedName>
</protein>
<evidence type="ECO:0000313" key="9">
    <source>
        <dbReference type="Proteomes" id="UP000326202"/>
    </source>
</evidence>